<dbReference type="HAMAP" id="MF_00374">
    <property type="entry name" value="Ribosomal_uL29"/>
    <property type="match status" value="1"/>
</dbReference>
<dbReference type="FunFam" id="1.10.287.310:FF:000001">
    <property type="entry name" value="50S ribosomal protein L29"/>
    <property type="match status" value="1"/>
</dbReference>
<keyword evidence="7" id="KW-1185">Reference proteome</keyword>
<comment type="caution">
    <text evidence="6">The sequence shown here is derived from an EMBL/GenBank/DDBJ whole genome shotgun (WGS) entry which is preliminary data.</text>
</comment>
<dbReference type="GO" id="GO:0006412">
    <property type="term" value="P:translation"/>
    <property type="evidence" value="ECO:0007669"/>
    <property type="project" value="UniProtKB-UniRule"/>
</dbReference>
<keyword evidence="2 5" id="KW-0689">Ribosomal protein</keyword>
<evidence type="ECO:0000313" key="6">
    <source>
        <dbReference type="EMBL" id="PRD64207.1"/>
    </source>
</evidence>
<dbReference type="InterPro" id="IPR036049">
    <property type="entry name" value="Ribosomal_uL29_sf"/>
</dbReference>
<comment type="similarity">
    <text evidence="1 5">Belongs to the universal ribosomal protein uL29 family.</text>
</comment>
<accession>A0A2S9K1F3</accession>
<dbReference type="RefSeq" id="WP_105749481.1">
    <property type="nucleotide sequence ID" value="NZ_PVLQ01000084.1"/>
</dbReference>
<dbReference type="GO" id="GO:0005840">
    <property type="term" value="C:ribosome"/>
    <property type="evidence" value="ECO:0007669"/>
    <property type="project" value="UniProtKB-KW"/>
</dbReference>
<keyword evidence="3 5" id="KW-0687">Ribonucleoprotein</keyword>
<sequence length="64" mass="7145">MKTAELRQKDVAGLQAEVKALQKAHFNLRMQKATQQLSNLATLRSTRRAIARAKTILAEKQAAK</sequence>
<gene>
    <name evidence="5" type="primary">rpmC</name>
    <name evidence="6" type="ORF">C6P64_15660</name>
</gene>
<dbReference type="OrthoDB" id="9815192at2"/>
<dbReference type="EMBL" id="PVLQ01000084">
    <property type="protein sequence ID" value="PRD64207.1"/>
    <property type="molecule type" value="Genomic_DNA"/>
</dbReference>
<dbReference type="InterPro" id="IPR001854">
    <property type="entry name" value="Ribosomal_uL29"/>
</dbReference>
<evidence type="ECO:0000313" key="7">
    <source>
        <dbReference type="Proteomes" id="UP000238589"/>
    </source>
</evidence>
<dbReference type="Proteomes" id="UP000238589">
    <property type="component" value="Unassembled WGS sequence"/>
</dbReference>
<evidence type="ECO:0000256" key="4">
    <source>
        <dbReference type="ARBA" id="ARBA00035204"/>
    </source>
</evidence>
<dbReference type="SUPFAM" id="SSF46561">
    <property type="entry name" value="Ribosomal protein L29 (L29p)"/>
    <property type="match status" value="1"/>
</dbReference>
<dbReference type="InterPro" id="IPR018254">
    <property type="entry name" value="Ribosomal_uL29_CS"/>
</dbReference>
<evidence type="ECO:0000256" key="2">
    <source>
        <dbReference type="ARBA" id="ARBA00022980"/>
    </source>
</evidence>
<dbReference type="GO" id="GO:1990904">
    <property type="term" value="C:ribonucleoprotein complex"/>
    <property type="evidence" value="ECO:0007669"/>
    <property type="project" value="UniProtKB-KW"/>
</dbReference>
<proteinExistence type="inferred from homology"/>
<reference evidence="6 7" key="1">
    <citation type="submission" date="2018-03" db="EMBL/GenBank/DDBJ databases">
        <title>Comparative genomics illustrates the genes involved in a hyperalkaliphilic mechanisms of Serpentinomonas isolated from highly-alkaline calcium-rich serpentinized springs.</title>
        <authorList>
            <person name="Suzuki S."/>
            <person name="Ishii S."/>
            <person name="Walworth N."/>
            <person name="Bird L."/>
            <person name="Kuenen J.G."/>
            <person name="Nealson K.H."/>
        </authorList>
    </citation>
    <scope>NUCLEOTIDE SEQUENCE [LARGE SCALE GENOMIC DNA]</scope>
    <source>
        <strain evidence="6 7">P1</strain>
    </source>
</reference>
<evidence type="ECO:0000256" key="5">
    <source>
        <dbReference type="HAMAP-Rule" id="MF_00374"/>
    </source>
</evidence>
<dbReference type="AlphaFoldDB" id="A0A2S9K1F3"/>
<evidence type="ECO:0000256" key="3">
    <source>
        <dbReference type="ARBA" id="ARBA00023274"/>
    </source>
</evidence>
<dbReference type="Pfam" id="PF00831">
    <property type="entry name" value="Ribosomal_L29"/>
    <property type="match status" value="1"/>
</dbReference>
<dbReference type="Gene3D" id="1.10.287.310">
    <property type="match status" value="1"/>
</dbReference>
<dbReference type="CDD" id="cd00427">
    <property type="entry name" value="Ribosomal_L29_HIP"/>
    <property type="match status" value="1"/>
</dbReference>
<name>A0A2S9K1F3_9BURK</name>
<evidence type="ECO:0000256" key="1">
    <source>
        <dbReference type="ARBA" id="ARBA00009254"/>
    </source>
</evidence>
<dbReference type="PROSITE" id="PS00579">
    <property type="entry name" value="RIBOSOMAL_L29"/>
    <property type="match status" value="1"/>
</dbReference>
<organism evidence="6 7">
    <name type="scientific">Malikia granosa</name>
    <dbReference type="NCBI Taxonomy" id="263067"/>
    <lineage>
        <taxon>Bacteria</taxon>
        <taxon>Pseudomonadati</taxon>
        <taxon>Pseudomonadota</taxon>
        <taxon>Betaproteobacteria</taxon>
        <taxon>Burkholderiales</taxon>
        <taxon>Comamonadaceae</taxon>
        <taxon>Malikia</taxon>
    </lineage>
</organism>
<dbReference type="GO" id="GO:0003735">
    <property type="term" value="F:structural constituent of ribosome"/>
    <property type="evidence" value="ECO:0007669"/>
    <property type="project" value="InterPro"/>
</dbReference>
<protein>
    <recommendedName>
        <fullName evidence="4 5">Large ribosomal subunit protein uL29</fullName>
    </recommendedName>
</protein>
<dbReference type="NCBIfam" id="TIGR00012">
    <property type="entry name" value="L29"/>
    <property type="match status" value="1"/>
</dbReference>